<keyword evidence="8" id="KW-0670">Pyruvate</keyword>
<dbReference type="PROSITE" id="PS51826">
    <property type="entry name" value="PSBD"/>
    <property type="match status" value="1"/>
</dbReference>
<protein>
    <recommendedName>
        <fullName evidence="4">Dihydrolipoamide acetyltransferase component of pyruvate dehydrogenase complex</fullName>
        <ecNumber evidence="4">2.3.1.-</ecNumber>
    </recommendedName>
</protein>
<evidence type="ECO:0000256" key="2">
    <source>
        <dbReference type="ARBA" id="ARBA00007317"/>
    </source>
</evidence>
<dbReference type="InterPro" id="IPR023213">
    <property type="entry name" value="CAT-like_dom_sf"/>
</dbReference>
<gene>
    <name evidence="8" type="ORF">J2853_002237</name>
</gene>
<dbReference type="InterPro" id="IPR004167">
    <property type="entry name" value="PSBD"/>
</dbReference>
<dbReference type="InterPro" id="IPR011053">
    <property type="entry name" value="Single_hybrid_motif"/>
</dbReference>
<dbReference type="Gene3D" id="2.40.50.100">
    <property type="match status" value="1"/>
</dbReference>
<feature type="compositionally biased region" description="Basic and acidic residues" evidence="5">
    <location>
        <begin position="98"/>
        <end position="109"/>
    </location>
</feature>
<dbReference type="EC" id="2.3.1.-" evidence="4"/>
<dbReference type="InterPro" id="IPR045257">
    <property type="entry name" value="E2/Pdx1"/>
</dbReference>
<name>A0ABT9Q8F3_9ACTN</name>
<dbReference type="InterPro" id="IPR001078">
    <property type="entry name" value="2-oxoacid_DH_actylTfrase"/>
</dbReference>
<evidence type="ECO:0000256" key="3">
    <source>
        <dbReference type="ARBA" id="ARBA00022823"/>
    </source>
</evidence>
<feature type="region of interest" description="Disordered" evidence="5">
    <location>
        <begin position="96"/>
        <end position="128"/>
    </location>
</feature>
<comment type="similarity">
    <text evidence="2 4">Belongs to the 2-oxoacid dehydrogenase family.</text>
</comment>
<comment type="cofactor">
    <cofactor evidence="1 4">
        <name>(R)-lipoate</name>
        <dbReference type="ChEBI" id="CHEBI:83088"/>
    </cofactor>
</comment>
<proteinExistence type="inferred from homology"/>
<feature type="domain" description="Peripheral subunit-binding (PSBD)" evidence="7">
    <location>
        <begin position="142"/>
        <end position="179"/>
    </location>
</feature>
<keyword evidence="9" id="KW-1185">Reference proteome</keyword>
<dbReference type="Gene3D" id="3.30.559.10">
    <property type="entry name" value="Chloramphenicol acetyltransferase-like domain"/>
    <property type="match status" value="1"/>
</dbReference>
<dbReference type="EMBL" id="JAUSQU010000001">
    <property type="protein sequence ID" value="MDP9843026.1"/>
    <property type="molecule type" value="Genomic_DNA"/>
</dbReference>
<evidence type="ECO:0000259" key="7">
    <source>
        <dbReference type="PROSITE" id="PS51826"/>
    </source>
</evidence>
<dbReference type="PROSITE" id="PS50968">
    <property type="entry name" value="BIOTINYL_LIPOYL"/>
    <property type="match status" value="1"/>
</dbReference>
<accession>A0ABT9Q8F3</accession>
<dbReference type="SUPFAM" id="SSF52777">
    <property type="entry name" value="CoA-dependent acyltransferases"/>
    <property type="match status" value="1"/>
</dbReference>
<dbReference type="Proteomes" id="UP001225356">
    <property type="component" value="Unassembled WGS sequence"/>
</dbReference>
<dbReference type="SUPFAM" id="SSF51230">
    <property type="entry name" value="Single hybrid motif"/>
    <property type="match status" value="1"/>
</dbReference>
<evidence type="ECO:0000313" key="8">
    <source>
        <dbReference type="EMBL" id="MDP9843026.1"/>
    </source>
</evidence>
<sequence>MATLLRMPEVAAGATEAVLSDWLVAENASFTTGQPIVVIETDKAVVEMEAETDAVLLRRLVEGGTRVEVGSPMALIGDESEKDSDLDRLLAELGIGSPREEPPAVRREVPPVQSAAPAPPVAPVPSAAPVAPPVAQKGGRLFITPIARRILRDAGLRAEDVQGTGPNGRILRRDVERAVAMSREATASGPAPEPAVAKGESARPPRTSRAAAAPGSDFEEIPHSRLRRAVAGRLTESKQTIPHFYLRRNARIDALLALRSQLNDVSPHRISVNDLVLRAVAIAHVEVPDANVIWTEEGMRRFESVDIGVAIASERGLVTPVLRGVQNAAPSAVARQVGAYVRQANEGKLLQSDLEGGSISVTNLGMFGVDEFSAIINPPQSAILAVGAGKAVPVVADGAIEVGTVMSLVLSVDHRAIDGALAARWMAALVTSIEEPLRLLA</sequence>
<feature type="region of interest" description="Disordered" evidence="5">
    <location>
        <begin position="182"/>
        <end position="218"/>
    </location>
</feature>
<feature type="domain" description="Lipoyl-binding" evidence="6">
    <location>
        <begin position="2"/>
        <end position="77"/>
    </location>
</feature>
<keyword evidence="4 8" id="KW-0012">Acyltransferase</keyword>
<dbReference type="RefSeq" id="WP_307556948.1">
    <property type="nucleotide sequence ID" value="NZ_JAUSQU010000001.1"/>
</dbReference>
<organism evidence="8 9">
    <name type="scientific">Streptosporangium lutulentum</name>
    <dbReference type="NCBI Taxonomy" id="1461250"/>
    <lineage>
        <taxon>Bacteria</taxon>
        <taxon>Bacillati</taxon>
        <taxon>Actinomycetota</taxon>
        <taxon>Actinomycetes</taxon>
        <taxon>Streptosporangiales</taxon>
        <taxon>Streptosporangiaceae</taxon>
        <taxon>Streptosporangium</taxon>
    </lineage>
</organism>
<dbReference type="InterPro" id="IPR036625">
    <property type="entry name" value="E3-bd_dom_sf"/>
</dbReference>
<evidence type="ECO:0000313" key="9">
    <source>
        <dbReference type="Proteomes" id="UP001225356"/>
    </source>
</evidence>
<evidence type="ECO:0000256" key="1">
    <source>
        <dbReference type="ARBA" id="ARBA00001938"/>
    </source>
</evidence>
<dbReference type="InterPro" id="IPR000089">
    <property type="entry name" value="Biotin_lipoyl"/>
</dbReference>
<evidence type="ECO:0000256" key="4">
    <source>
        <dbReference type="RuleBase" id="RU003423"/>
    </source>
</evidence>
<dbReference type="Pfam" id="PF00364">
    <property type="entry name" value="Biotin_lipoyl"/>
    <property type="match status" value="1"/>
</dbReference>
<evidence type="ECO:0000256" key="5">
    <source>
        <dbReference type="SAM" id="MobiDB-lite"/>
    </source>
</evidence>
<comment type="caution">
    <text evidence="8">The sequence shown here is derived from an EMBL/GenBank/DDBJ whole genome shotgun (WGS) entry which is preliminary data.</text>
</comment>
<keyword evidence="4 8" id="KW-0808">Transferase</keyword>
<feature type="compositionally biased region" description="Low complexity" evidence="5">
    <location>
        <begin position="202"/>
        <end position="216"/>
    </location>
</feature>
<dbReference type="Pfam" id="PF02817">
    <property type="entry name" value="E3_binding"/>
    <property type="match status" value="1"/>
</dbReference>
<dbReference type="Pfam" id="PF00198">
    <property type="entry name" value="2-oxoacid_dh"/>
    <property type="match status" value="1"/>
</dbReference>
<reference evidence="8 9" key="1">
    <citation type="submission" date="2023-07" db="EMBL/GenBank/DDBJ databases">
        <title>Sequencing the genomes of 1000 actinobacteria strains.</title>
        <authorList>
            <person name="Klenk H.-P."/>
        </authorList>
    </citation>
    <scope>NUCLEOTIDE SEQUENCE [LARGE SCALE GENOMIC DNA]</scope>
    <source>
        <strain evidence="8 9">DSM 46740</strain>
    </source>
</reference>
<dbReference type="PANTHER" id="PTHR23151">
    <property type="entry name" value="DIHYDROLIPOAMIDE ACETYL/SUCCINYL-TRANSFERASE-RELATED"/>
    <property type="match status" value="1"/>
</dbReference>
<dbReference type="PANTHER" id="PTHR23151:SF90">
    <property type="entry name" value="DIHYDROLIPOYLLYSINE-RESIDUE ACETYLTRANSFERASE COMPONENT OF PYRUVATE DEHYDROGENASE COMPLEX, MITOCHONDRIAL-RELATED"/>
    <property type="match status" value="1"/>
</dbReference>
<evidence type="ECO:0000259" key="6">
    <source>
        <dbReference type="PROSITE" id="PS50968"/>
    </source>
</evidence>
<dbReference type="CDD" id="cd06849">
    <property type="entry name" value="lipoyl_domain"/>
    <property type="match status" value="1"/>
</dbReference>
<dbReference type="GO" id="GO:0004742">
    <property type="term" value="F:dihydrolipoyllysine-residue acetyltransferase activity"/>
    <property type="evidence" value="ECO:0007669"/>
    <property type="project" value="UniProtKB-EC"/>
</dbReference>
<dbReference type="SUPFAM" id="SSF47005">
    <property type="entry name" value="Peripheral subunit-binding domain of 2-oxo acid dehydrogenase complex"/>
    <property type="match status" value="1"/>
</dbReference>
<dbReference type="Gene3D" id="4.10.320.10">
    <property type="entry name" value="E3-binding domain"/>
    <property type="match status" value="1"/>
</dbReference>
<keyword evidence="3 4" id="KW-0450">Lipoyl</keyword>